<gene>
    <name evidence="1" type="ORF">HYQ45_015664</name>
</gene>
<evidence type="ECO:0000313" key="2">
    <source>
        <dbReference type="Proteomes" id="UP000689129"/>
    </source>
</evidence>
<protein>
    <submittedName>
        <fullName evidence="1">Uncharacterized protein</fullName>
    </submittedName>
</protein>
<name>A0A8I3AIT4_VERLO</name>
<organism evidence="1 2">
    <name type="scientific">Verticillium longisporum</name>
    <name type="common">Verticillium dahliae var. longisporum</name>
    <dbReference type="NCBI Taxonomy" id="100787"/>
    <lineage>
        <taxon>Eukaryota</taxon>
        <taxon>Fungi</taxon>
        <taxon>Dikarya</taxon>
        <taxon>Ascomycota</taxon>
        <taxon>Pezizomycotina</taxon>
        <taxon>Sordariomycetes</taxon>
        <taxon>Hypocreomycetidae</taxon>
        <taxon>Glomerellales</taxon>
        <taxon>Plectosphaerellaceae</taxon>
        <taxon>Verticillium</taxon>
    </lineage>
</organism>
<evidence type="ECO:0000313" key="1">
    <source>
        <dbReference type="EMBL" id="KAG7117789.1"/>
    </source>
</evidence>
<dbReference type="OrthoDB" id="4561261at2759"/>
<comment type="caution">
    <text evidence="1">The sequence shown here is derived from an EMBL/GenBank/DDBJ whole genome shotgun (WGS) entry which is preliminary data.</text>
</comment>
<dbReference type="EMBL" id="JAEMWZ010000434">
    <property type="protein sequence ID" value="KAG7117789.1"/>
    <property type="molecule type" value="Genomic_DNA"/>
</dbReference>
<reference evidence="1" key="1">
    <citation type="journal article" date="2021" name="Mol. Plant Pathol.">
        <title>A 20-kb lineage-specific genomic region tames virulence in pathogenic amphidiploid Verticillium longisporum.</title>
        <authorList>
            <person name="Harting R."/>
            <person name="Starke J."/>
            <person name="Kusch H."/>
            <person name="Poggeler S."/>
            <person name="Maurus I."/>
            <person name="Schluter R."/>
            <person name="Landesfeind M."/>
            <person name="Bulla I."/>
            <person name="Nowrousian M."/>
            <person name="de Jonge R."/>
            <person name="Stahlhut G."/>
            <person name="Hoff K.J."/>
            <person name="Asshauer K.P."/>
            <person name="Thurmer A."/>
            <person name="Stanke M."/>
            <person name="Daniel R."/>
            <person name="Morgenstern B."/>
            <person name="Thomma B.P.H.J."/>
            <person name="Kronstad J.W."/>
            <person name="Braus-Stromeyer S.A."/>
            <person name="Braus G.H."/>
        </authorList>
    </citation>
    <scope>NUCLEOTIDE SEQUENCE</scope>
    <source>
        <strain evidence="1">Vl32</strain>
    </source>
</reference>
<proteinExistence type="predicted"/>
<sequence>MEPEIHDAAANTIGIEGSGKRWILLDVNKKGFPKPLSHDIDLEVFQVDIAQSVFEYTRTSYRDIKRYNSMFPWGGRDALELNEQNGAKAHHAEPS</sequence>
<accession>A0A8I3AIT4</accession>
<dbReference type="Proteomes" id="UP000689129">
    <property type="component" value="Unassembled WGS sequence"/>
</dbReference>
<dbReference type="AlphaFoldDB" id="A0A8I3AIT4"/>